<evidence type="ECO:0000313" key="12">
    <source>
        <dbReference type="Proteomes" id="UP001596527"/>
    </source>
</evidence>
<reference evidence="12" key="1">
    <citation type="journal article" date="2019" name="Int. J. Syst. Evol. Microbiol.">
        <title>The Global Catalogue of Microorganisms (GCM) 10K type strain sequencing project: providing services to taxonomists for standard genome sequencing and annotation.</title>
        <authorList>
            <consortium name="The Broad Institute Genomics Platform"/>
            <consortium name="The Broad Institute Genome Sequencing Center for Infectious Disease"/>
            <person name="Wu L."/>
            <person name="Ma J."/>
        </authorList>
    </citation>
    <scope>NUCLEOTIDE SEQUENCE [LARGE SCALE GENOMIC DNA]</scope>
    <source>
        <strain evidence="12">CCUG 56698</strain>
    </source>
</reference>
<keyword evidence="4" id="KW-1003">Cell membrane</keyword>
<keyword evidence="6 9" id="KW-1133">Transmembrane helix</keyword>
<feature type="transmembrane region" description="Helical" evidence="9">
    <location>
        <begin position="411"/>
        <end position="432"/>
    </location>
</feature>
<feature type="transmembrane region" description="Helical" evidence="9">
    <location>
        <begin position="43"/>
        <end position="64"/>
    </location>
</feature>
<feature type="transmembrane region" description="Helical" evidence="9">
    <location>
        <begin position="348"/>
        <end position="374"/>
    </location>
</feature>
<feature type="transmembrane region" description="Helical" evidence="9">
    <location>
        <begin position="381"/>
        <end position="405"/>
    </location>
</feature>
<comment type="similarity">
    <text evidence="2">Belongs to the major facilitator superfamily. Bcr/CmlA family.</text>
</comment>
<evidence type="ECO:0000256" key="6">
    <source>
        <dbReference type="ARBA" id="ARBA00022989"/>
    </source>
</evidence>
<dbReference type="InterPro" id="IPR011701">
    <property type="entry name" value="MFS"/>
</dbReference>
<feature type="transmembrane region" description="Helical" evidence="9">
    <location>
        <begin position="255"/>
        <end position="279"/>
    </location>
</feature>
<feature type="transmembrane region" description="Helical" evidence="9">
    <location>
        <begin position="321"/>
        <end position="342"/>
    </location>
</feature>
<proteinExistence type="inferred from homology"/>
<dbReference type="InterPro" id="IPR020846">
    <property type="entry name" value="MFS_dom"/>
</dbReference>
<sequence length="442" mass="45127">MPERTADTLERPAPEAAPAPVPGRDAGRIGRWWRMGPAMDGRAVTMTAGLMAVVALLGAVTPLATDMYTPSLPEVATDLGVTSAHVQSTVALYMVGMAVGQLFWGPLSDRFGRRRPLLVASALFVLSSIGAAAAPSIGLLITARFLQGFTGSVGITMGKALARDLSSGVRLGQVLSLLGVITGLAPIIAPVLGGVLAEPIGWRGIMWVLAGIAVALLTGCAGVVSESLPPGRRRSGEEAGWLRRSARSVLTDRMFLGYTLAQAFGCGVLFAFISGSAIVIENQYGLRPLQYSLVFALNAVVMIIGGLLNSRLIVRHTPRRVLAGALALSLAASLVAAALAALTGQPPLWLLMVVIVFASLANGPIMANTTALALEPHGADAGMAAAVQGAVQALFSGVAAQLVAVGGEATAASMTAVMGGAAALAAVSYLALCARPQRSAVP</sequence>
<keyword evidence="7 9" id="KW-0472">Membrane</keyword>
<feature type="region of interest" description="Disordered" evidence="8">
    <location>
        <begin position="1"/>
        <end position="25"/>
    </location>
</feature>
<evidence type="ECO:0000256" key="4">
    <source>
        <dbReference type="ARBA" id="ARBA00022475"/>
    </source>
</evidence>
<dbReference type="InterPro" id="IPR036259">
    <property type="entry name" value="MFS_trans_sf"/>
</dbReference>
<accession>A0ABW2SQC5</accession>
<evidence type="ECO:0000256" key="5">
    <source>
        <dbReference type="ARBA" id="ARBA00022692"/>
    </source>
</evidence>
<evidence type="ECO:0000256" key="8">
    <source>
        <dbReference type="SAM" id="MobiDB-lite"/>
    </source>
</evidence>
<dbReference type="Gene3D" id="1.20.1720.10">
    <property type="entry name" value="Multidrug resistance protein D"/>
    <property type="match status" value="1"/>
</dbReference>
<dbReference type="PANTHER" id="PTHR23502">
    <property type="entry name" value="MAJOR FACILITATOR SUPERFAMILY"/>
    <property type="match status" value="1"/>
</dbReference>
<dbReference type="PROSITE" id="PS50850">
    <property type="entry name" value="MFS"/>
    <property type="match status" value="1"/>
</dbReference>
<evidence type="ECO:0000259" key="10">
    <source>
        <dbReference type="PROSITE" id="PS50850"/>
    </source>
</evidence>
<feature type="transmembrane region" description="Helical" evidence="9">
    <location>
        <begin position="174"/>
        <end position="192"/>
    </location>
</feature>
<comment type="caution">
    <text evidence="11">The sequence shown here is derived from an EMBL/GenBank/DDBJ whole genome shotgun (WGS) entry which is preliminary data.</text>
</comment>
<comment type="subcellular location">
    <subcellularLocation>
        <location evidence="1">Cell membrane</location>
        <topology evidence="1">Multi-pass membrane protein</topology>
    </subcellularLocation>
</comment>
<name>A0ABW2SQC5_9ACTO</name>
<dbReference type="NCBIfam" id="TIGR00710">
    <property type="entry name" value="efflux_Bcr_CflA"/>
    <property type="match status" value="1"/>
</dbReference>
<feature type="domain" description="Major facilitator superfamily (MFS) profile" evidence="10">
    <location>
        <begin position="50"/>
        <end position="437"/>
    </location>
</feature>
<evidence type="ECO:0000313" key="11">
    <source>
        <dbReference type="EMBL" id="MFC7582079.1"/>
    </source>
</evidence>
<evidence type="ECO:0000256" key="7">
    <source>
        <dbReference type="ARBA" id="ARBA00023136"/>
    </source>
</evidence>
<feature type="transmembrane region" description="Helical" evidence="9">
    <location>
        <begin position="291"/>
        <end position="309"/>
    </location>
</feature>
<feature type="transmembrane region" description="Helical" evidence="9">
    <location>
        <begin position="204"/>
        <end position="224"/>
    </location>
</feature>
<dbReference type="EMBL" id="JBHTEF010000001">
    <property type="protein sequence ID" value="MFC7582079.1"/>
    <property type="molecule type" value="Genomic_DNA"/>
</dbReference>
<dbReference type="PANTHER" id="PTHR23502:SF132">
    <property type="entry name" value="POLYAMINE TRANSPORTER 2-RELATED"/>
    <property type="match status" value="1"/>
</dbReference>
<keyword evidence="12" id="KW-1185">Reference proteome</keyword>
<organism evidence="11 12">
    <name type="scientific">Schaalia naturae</name>
    <dbReference type="NCBI Taxonomy" id="635203"/>
    <lineage>
        <taxon>Bacteria</taxon>
        <taxon>Bacillati</taxon>
        <taxon>Actinomycetota</taxon>
        <taxon>Actinomycetes</taxon>
        <taxon>Actinomycetales</taxon>
        <taxon>Actinomycetaceae</taxon>
        <taxon>Schaalia</taxon>
    </lineage>
</organism>
<feature type="transmembrane region" description="Helical" evidence="9">
    <location>
        <begin position="84"/>
        <end position="105"/>
    </location>
</feature>
<feature type="transmembrane region" description="Helical" evidence="9">
    <location>
        <begin position="145"/>
        <end position="162"/>
    </location>
</feature>
<evidence type="ECO:0000256" key="2">
    <source>
        <dbReference type="ARBA" id="ARBA00006236"/>
    </source>
</evidence>
<evidence type="ECO:0000256" key="1">
    <source>
        <dbReference type="ARBA" id="ARBA00004651"/>
    </source>
</evidence>
<dbReference type="Proteomes" id="UP001596527">
    <property type="component" value="Unassembled WGS sequence"/>
</dbReference>
<dbReference type="SUPFAM" id="SSF103473">
    <property type="entry name" value="MFS general substrate transporter"/>
    <property type="match status" value="1"/>
</dbReference>
<dbReference type="Pfam" id="PF07690">
    <property type="entry name" value="MFS_1"/>
    <property type="match status" value="1"/>
</dbReference>
<keyword evidence="3" id="KW-0813">Transport</keyword>
<gene>
    <name evidence="11" type="ORF">ACFQWG_12830</name>
</gene>
<dbReference type="CDD" id="cd17320">
    <property type="entry name" value="MFS_MdfA_MDR_like"/>
    <property type="match status" value="1"/>
</dbReference>
<keyword evidence="5 9" id="KW-0812">Transmembrane</keyword>
<protein>
    <submittedName>
        <fullName evidence="11">Multidrug effflux MFS transporter</fullName>
    </submittedName>
</protein>
<evidence type="ECO:0000256" key="9">
    <source>
        <dbReference type="SAM" id="Phobius"/>
    </source>
</evidence>
<dbReference type="RefSeq" id="WP_380975909.1">
    <property type="nucleotide sequence ID" value="NZ_JBHTEF010000001.1"/>
</dbReference>
<dbReference type="InterPro" id="IPR004812">
    <property type="entry name" value="Efflux_drug-R_Bcr/CmlA"/>
</dbReference>
<feature type="compositionally biased region" description="Basic and acidic residues" evidence="8">
    <location>
        <begin position="1"/>
        <end position="13"/>
    </location>
</feature>
<feature type="transmembrane region" description="Helical" evidence="9">
    <location>
        <begin position="117"/>
        <end position="139"/>
    </location>
</feature>
<evidence type="ECO:0000256" key="3">
    <source>
        <dbReference type="ARBA" id="ARBA00022448"/>
    </source>
</evidence>